<evidence type="ECO:0000313" key="2">
    <source>
        <dbReference type="Proteomes" id="UP000018857"/>
    </source>
</evidence>
<sequence length="93" mass="10231">MWSKTNTKSEVKRQCRTVVFGLLASPAEIRVKTPRSQSNNPSLALPLKDIRGGNNYVVGLNEVIDMNKANTKSEVKRQCRAMVFGLLASPAKA</sequence>
<reference evidence="1 2" key="1">
    <citation type="journal article" date="2014" name="Genome Announc.">
        <title>Draft Genome Sequence of Marinomonas sp. Strain D104, a Polycyclic Aromatic Hydrocarbon-Degrading Bacterium from the Deep-Sea Sediment of the Arctic Ocean.</title>
        <authorList>
            <person name="Dong C."/>
            <person name="Bai X."/>
            <person name="Lai Q."/>
            <person name="Xie Y."/>
            <person name="Chen X."/>
            <person name="Shao Z."/>
        </authorList>
    </citation>
    <scope>NUCLEOTIDE SEQUENCE [LARGE SCALE GENOMIC DNA]</scope>
    <source>
        <strain evidence="1 2">D104</strain>
    </source>
</reference>
<evidence type="ECO:0000313" key="1">
    <source>
        <dbReference type="EMBL" id="ETI61987.1"/>
    </source>
</evidence>
<accession>W1RYE8</accession>
<dbReference type="AlphaFoldDB" id="W1RYE8"/>
<keyword evidence="2" id="KW-1185">Reference proteome</keyword>
<comment type="caution">
    <text evidence="1">The sequence shown here is derived from an EMBL/GenBank/DDBJ whole genome shotgun (WGS) entry which is preliminary data.</text>
</comment>
<name>W1RYE8_9GAMM</name>
<dbReference type="STRING" id="1208321.D104_03435"/>
<proteinExistence type="predicted"/>
<protein>
    <submittedName>
        <fullName evidence="1">Uncharacterized protein</fullName>
    </submittedName>
</protein>
<dbReference type="Proteomes" id="UP000018857">
    <property type="component" value="Unassembled WGS sequence"/>
</dbReference>
<gene>
    <name evidence="1" type="ORF">D104_03435</name>
</gene>
<organism evidence="1 2">
    <name type="scientific">Marinomonas profundimaris</name>
    <dbReference type="NCBI Taxonomy" id="1208321"/>
    <lineage>
        <taxon>Bacteria</taxon>
        <taxon>Pseudomonadati</taxon>
        <taxon>Pseudomonadota</taxon>
        <taxon>Gammaproteobacteria</taxon>
        <taxon>Oceanospirillales</taxon>
        <taxon>Oceanospirillaceae</taxon>
        <taxon>Marinomonas</taxon>
    </lineage>
</organism>
<dbReference type="EMBL" id="AYOZ01000003">
    <property type="protein sequence ID" value="ETI61987.1"/>
    <property type="molecule type" value="Genomic_DNA"/>
</dbReference>